<dbReference type="InterPro" id="IPR033749">
    <property type="entry name" value="Polyprenyl_synt_CS"/>
</dbReference>
<feature type="region of interest" description="Disordered" evidence="7">
    <location>
        <begin position="348"/>
        <end position="371"/>
    </location>
</feature>
<dbReference type="PROSITE" id="PS00723">
    <property type="entry name" value="POLYPRENYL_SYNTHASE_1"/>
    <property type="match status" value="1"/>
</dbReference>
<dbReference type="GO" id="GO:0046872">
    <property type="term" value="F:metal ion binding"/>
    <property type="evidence" value="ECO:0007669"/>
    <property type="project" value="UniProtKB-KW"/>
</dbReference>
<dbReference type="GO" id="GO:1990234">
    <property type="term" value="C:transferase complex"/>
    <property type="evidence" value="ECO:0007669"/>
    <property type="project" value="TreeGrafter"/>
</dbReference>
<dbReference type="Proteomes" id="UP000028837">
    <property type="component" value="Unassembled WGS sequence"/>
</dbReference>
<dbReference type="OrthoDB" id="6921389at2759"/>
<evidence type="ECO:0000256" key="6">
    <source>
        <dbReference type="ARBA" id="ARBA00023229"/>
    </source>
</evidence>
<dbReference type="InterPro" id="IPR008949">
    <property type="entry name" value="Isoprenoid_synthase_dom_sf"/>
</dbReference>
<dbReference type="GO" id="GO:0006744">
    <property type="term" value="P:ubiquinone biosynthetic process"/>
    <property type="evidence" value="ECO:0007669"/>
    <property type="project" value="TreeGrafter"/>
</dbReference>
<name>A0A086KHP7_TOXGO</name>
<evidence type="ECO:0000313" key="9">
    <source>
        <dbReference type="Proteomes" id="UP000028837"/>
    </source>
</evidence>
<feature type="region of interest" description="Disordered" evidence="7">
    <location>
        <begin position="176"/>
        <end position="204"/>
    </location>
</feature>
<organism evidence="8 9">
    <name type="scientific">Toxoplasma gondii GAB2-2007-GAL-DOM2</name>
    <dbReference type="NCBI Taxonomy" id="1130820"/>
    <lineage>
        <taxon>Eukaryota</taxon>
        <taxon>Sar</taxon>
        <taxon>Alveolata</taxon>
        <taxon>Apicomplexa</taxon>
        <taxon>Conoidasida</taxon>
        <taxon>Coccidia</taxon>
        <taxon>Eucoccidiorida</taxon>
        <taxon>Eimeriorina</taxon>
        <taxon>Sarcocystidae</taxon>
        <taxon>Toxoplasma</taxon>
    </lineage>
</organism>
<protein>
    <submittedName>
        <fullName evidence="8">Polyprenyl synthetase superfamily protein</fullName>
        <ecNumber evidence="8">2.5.1.30</ecNumber>
    </submittedName>
</protein>
<keyword evidence="5" id="KW-0460">Magnesium</keyword>
<dbReference type="Pfam" id="PF00348">
    <property type="entry name" value="polyprenyl_synt"/>
    <property type="match status" value="1"/>
</dbReference>
<evidence type="ECO:0000256" key="4">
    <source>
        <dbReference type="ARBA" id="ARBA00022723"/>
    </source>
</evidence>
<evidence type="ECO:0000256" key="5">
    <source>
        <dbReference type="ARBA" id="ARBA00022842"/>
    </source>
</evidence>
<sequence>MTLVTRHLLCPVGGKLGQVLVRAPAAAGSPLFFSSLSCVSVPPPLCAVSIPRTSAEKLVEANRPPRPVRGEDRRRLSGRRRQVEKSADASRALQLPCGAAAARSSSPPKLLPSLASASPFSRYLASAPRAAPLLQSPVLSSSSLSHDRPFSMSIASSPALASPLCRPRFFSLTVQVSSEKGGGREGSEDEGTTSEQPSGGRDSFEREGVLAKAGRLLHRAVPAAWKALERRQLEMLLPKYIFDDSLSEDPLLGMRIMEFRDTPREALQAHRDEIDARLKAFAGDIDPFAFVRDDVESLDLSLLSSVRSVYPEVSPVARYLLTAPGKRFRPVLLLILRQALLSLNVTSRSEPGDESASLRSRSLSPSGSASPLLSCGAAFSAKSQTRRKDGLELCMVHVAELIHTASLMHDDVIDGADTRRGQPATHRRFCNKTAILGGDFLLSRGNGIVAMCGSTEVMMRMSSVIESLVKGELIQALSDSRGDLESALRTYLTKTYHKTASLIAESCACLAILMGLPSRWVTWSADFGACVGMAFQLYDDELDFTASSENLGKPALNDLRSGLVTAPLLMAALEEEARGASAGGEARTILERRADREGDVEKAIKLIFASDAMPRSQLMGRLYVRRATELLEELTAEIGTSSLGGSDGDAAKKAAIPDACRALAALLQATLQRRSG</sequence>
<dbReference type="SUPFAM" id="SSF48576">
    <property type="entry name" value="Terpenoid synthases"/>
    <property type="match status" value="1"/>
</dbReference>
<feature type="region of interest" description="Disordered" evidence="7">
    <location>
        <begin position="62"/>
        <end position="91"/>
    </location>
</feature>
<comment type="caution">
    <text evidence="8">The sequence shown here is derived from an EMBL/GenBank/DDBJ whole genome shotgun (WGS) entry which is preliminary data.</text>
</comment>
<reference evidence="8 9" key="1">
    <citation type="submission" date="2014-02" db="EMBL/GenBank/DDBJ databases">
        <authorList>
            <person name="Sibley D."/>
            <person name="Venepally P."/>
            <person name="Karamycheva S."/>
            <person name="Hadjithomas M."/>
            <person name="Khan A."/>
            <person name="Brunk B."/>
            <person name="Roos D."/>
            <person name="Caler E."/>
            <person name="Lorenzi H."/>
        </authorList>
    </citation>
    <scope>NUCLEOTIDE SEQUENCE [LARGE SCALE GENOMIC DNA]</scope>
    <source>
        <strain evidence="8 9">GAB2-2007-GAL-DOM2</strain>
    </source>
</reference>
<evidence type="ECO:0000256" key="3">
    <source>
        <dbReference type="ARBA" id="ARBA00022679"/>
    </source>
</evidence>
<dbReference type="PANTHER" id="PTHR12001:SF69">
    <property type="entry name" value="ALL TRANS-POLYPRENYL-DIPHOSPHATE SYNTHASE PDSS1"/>
    <property type="match status" value="1"/>
</dbReference>
<feature type="compositionally biased region" description="Basic and acidic residues" evidence="7">
    <location>
        <begin position="68"/>
        <end position="88"/>
    </location>
</feature>
<dbReference type="EMBL" id="AHZU02000470">
    <property type="protein sequence ID" value="KFG43915.1"/>
    <property type="molecule type" value="Genomic_DNA"/>
</dbReference>
<dbReference type="InterPro" id="IPR000092">
    <property type="entry name" value="Polyprenyl_synt"/>
</dbReference>
<accession>A0A086KHP7</accession>
<dbReference type="VEuPathDB" id="ToxoDB:TGDOM2_269430"/>
<dbReference type="AlphaFoldDB" id="A0A086KHP7"/>
<evidence type="ECO:0000313" key="8">
    <source>
        <dbReference type="EMBL" id="KFG43915.1"/>
    </source>
</evidence>
<proteinExistence type="inferred from homology"/>
<keyword evidence="4" id="KW-0479">Metal-binding</keyword>
<dbReference type="Gene3D" id="1.10.600.10">
    <property type="entry name" value="Farnesyl Diphosphate Synthase"/>
    <property type="match status" value="1"/>
</dbReference>
<evidence type="ECO:0000256" key="7">
    <source>
        <dbReference type="SAM" id="MobiDB-lite"/>
    </source>
</evidence>
<evidence type="ECO:0000256" key="2">
    <source>
        <dbReference type="ARBA" id="ARBA00006706"/>
    </source>
</evidence>
<keyword evidence="3 8" id="KW-0808">Transferase</keyword>
<feature type="compositionally biased region" description="Low complexity" evidence="7">
    <location>
        <begin position="355"/>
        <end position="371"/>
    </location>
</feature>
<dbReference type="GO" id="GO:0008299">
    <property type="term" value="P:isoprenoid biosynthetic process"/>
    <property type="evidence" value="ECO:0007669"/>
    <property type="project" value="UniProtKB-KW"/>
</dbReference>
<gene>
    <name evidence="8" type="ORF">TGDOM2_269430</name>
</gene>
<comment type="similarity">
    <text evidence="2">Belongs to the FPP/GGPP synthase family.</text>
</comment>
<dbReference type="GO" id="GO:0000010">
    <property type="term" value="F:heptaprenyl diphosphate synthase activity"/>
    <property type="evidence" value="ECO:0007669"/>
    <property type="project" value="UniProtKB-EC"/>
</dbReference>
<comment type="cofactor">
    <cofactor evidence="1">
        <name>Mg(2+)</name>
        <dbReference type="ChEBI" id="CHEBI:18420"/>
    </cofactor>
</comment>
<evidence type="ECO:0000256" key="1">
    <source>
        <dbReference type="ARBA" id="ARBA00001946"/>
    </source>
</evidence>
<dbReference type="CDD" id="cd00685">
    <property type="entry name" value="Trans_IPPS_HT"/>
    <property type="match status" value="1"/>
</dbReference>
<keyword evidence="6" id="KW-0414">Isoprene biosynthesis</keyword>
<dbReference type="PANTHER" id="PTHR12001">
    <property type="entry name" value="GERANYLGERANYL PYROPHOSPHATE SYNTHASE"/>
    <property type="match status" value="1"/>
</dbReference>
<dbReference type="EC" id="2.5.1.30" evidence="8"/>